<dbReference type="InterPro" id="IPR027417">
    <property type="entry name" value="P-loop_NTPase"/>
</dbReference>
<dbReference type="SMART" id="SM00129">
    <property type="entry name" value="KISc"/>
    <property type="match status" value="1"/>
</dbReference>
<feature type="binding site" evidence="6">
    <location>
        <begin position="198"/>
        <end position="205"/>
    </location>
    <ligand>
        <name>ATP</name>
        <dbReference type="ChEBI" id="CHEBI:30616"/>
    </ligand>
</feature>
<dbReference type="GO" id="GO:0008017">
    <property type="term" value="F:microtubule binding"/>
    <property type="evidence" value="ECO:0007669"/>
    <property type="project" value="InterPro"/>
</dbReference>
<dbReference type="GO" id="GO:0005874">
    <property type="term" value="C:microtubule"/>
    <property type="evidence" value="ECO:0007669"/>
    <property type="project" value="UniProtKB-KW"/>
</dbReference>
<dbReference type="AlphaFoldDB" id="A0A0M0JQS5"/>
<dbReference type="GO" id="GO:0005524">
    <property type="term" value="F:ATP binding"/>
    <property type="evidence" value="ECO:0007669"/>
    <property type="project" value="UniProtKB-UniRule"/>
</dbReference>
<protein>
    <submittedName>
        <fullName evidence="9">Kinesin-like protein kif2a-like protein</fullName>
    </submittedName>
</protein>
<keyword evidence="3 6" id="KW-0067">ATP-binding</keyword>
<comment type="caution">
    <text evidence="9">The sequence shown here is derived from an EMBL/GenBank/DDBJ whole genome shotgun (WGS) entry which is preliminary data.</text>
</comment>
<evidence type="ECO:0000256" key="6">
    <source>
        <dbReference type="PROSITE-ProRule" id="PRU00283"/>
    </source>
</evidence>
<comment type="similarity">
    <text evidence="5">Belongs to the TRAFAC class myosin-kinesin ATPase superfamily. Kinesin family. KIN-13 subfamily.</text>
</comment>
<dbReference type="Proteomes" id="UP000037460">
    <property type="component" value="Unassembled WGS sequence"/>
</dbReference>
<evidence type="ECO:0000256" key="4">
    <source>
        <dbReference type="ARBA" id="ARBA00023175"/>
    </source>
</evidence>
<gene>
    <name evidence="9" type="ORF">Ctob_014043</name>
</gene>
<feature type="non-terminal residue" evidence="9">
    <location>
        <position position="1"/>
    </location>
</feature>
<evidence type="ECO:0000256" key="5">
    <source>
        <dbReference type="ARBA" id="ARBA00061030"/>
    </source>
</evidence>
<dbReference type="GO" id="GO:0007018">
    <property type="term" value="P:microtubule-based movement"/>
    <property type="evidence" value="ECO:0007669"/>
    <property type="project" value="InterPro"/>
</dbReference>
<dbReference type="EMBL" id="JWZX01002541">
    <property type="protein sequence ID" value="KOO28608.1"/>
    <property type="molecule type" value="Genomic_DNA"/>
</dbReference>
<name>A0A0M0JQS5_9EUKA</name>
<accession>A0A0M0JQS5</accession>
<feature type="compositionally biased region" description="Pro residues" evidence="7">
    <location>
        <begin position="1"/>
        <end position="11"/>
    </location>
</feature>
<dbReference type="SUPFAM" id="SSF52540">
    <property type="entry name" value="P-loop containing nucleoside triphosphate hydrolases"/>
    <property type="match status" value="1"/>
</dbReference>
<evidence type="ECO:0000256" key="3">
    <source>
        <dbReference type="ARBA" id="ARBA00022840"/>
    </source>
</evidence>
<keyword evidence="1" id="KW-0493">Microtubule</keyword>
<dbReference type="PROSITE" id="PS50067">
    <property type="entry name" value="KINESIN_MOTOR_2"/>
    <property type="match status" value="1"/>
</dbReference>
<reference evidence="10" key="1">
    <citation type="journal article" date="2015" name="PLoS Genet.">
        <title>Genome Sequence and Transcriptome Analyses of Chrysochromulina tobin: Metabolic Tools for Enhanced Algal Fitness in the Prominent Order Prymnesiales (Haptophyceae).</title>
        <authorList>
            <person name="Hovde B.T."/>
            <person name="Deodato C.R."/>
            <person name="Hunsperger H.M."/>
            <person name="Ryken S.A."/>
            <person name="Yost W."/>
            <person name="Jha R.K."/>
            <person name="Patterson J."/>
            <person name="Monnat R.J. Jr."/>
            <person name="Barlow S.B."/>
            <person name="Starkenburg S.R."/>
            <person name="Cattolico R.A."/>
        </authorList>
    </citation>
    <scope>NUCLEOTIDE SEQUENCE</scope>
    <source>
        <strain evidence="10">CCMP291</strain>
    </source>
</reference>
<dbReference type="GO" id="GO:0003777">
    <property type="term" value="F:microtubule motor activity"/>
    <property type="evidence" value="ECO:0007669"/>
    <property type="project" value="InterPro"/>
</dbReference>
<evidence type="ECO:0000256" key="1">
    <source>
        <dbReference type="ARBA" id="ARBA00022701"/>
    </source>
</evidence>
<feature type="domain" description="Kinesin motor" evidence="8">
    <location>
        <begin position="103"/>
        <end position="444"/>
    </location>
</feature>
<keyword evidence="4 6" id="KW-0505">Motor protein</keyword>
<evidence type="ECO:0000256" key="2">
    <source>
        <dbReference type="ARBA" id="ARBA00022741"/>
    </source>
</evidence>
<organism evidence="9 10">
    <name type="scientific">Chrysochromulina tobinii</name>
    <dbReference type="NCBI Taxonomy" id="1460289"/>
    <lineage>
        <taxon>Eukaryota</taxon>
        <taxon>Haptista</taxon>
        <taxon>Haptophyta</taxon>
        <taxon>Prymnesiophyceae</taxon>
        <taxon>Prymnesiales</taxon>
        <taxon>Chrysochromulinaceae</taxon>
        <taxon>Chrysochromulina</taxon>
    </lineage>
</organism>
<evidence type="ECO:0000259" key="8">
    <source>
        <dbReference type="PROSITE" id="PS50067"/>
    </source>
</evidence>
<evidence type="ECO:0000313" key="9">
    <source>
        <dbReference type="EMBL" id="KOO28608.1"/>
    </source>
</evidence>
<dbReference type="PANTHER" id="PTHR47971">
    <property type="entry name" value="KINESIN-RELATED PROTEIN 6"/>
    <property type="match status" value="1"/>
</dbReference>
<feature type="region of interest" description="Disordered" evidence="7">
    <location>
        <begin position="1"/>
        <end position="51"/>
    </location>
</feature>
<feature type="non-terminal residue" evidence="9">
    <location>
        <position position="445"/>
    </location>
</feature>
<proteinExistence type="inferred from homology"/>
<dbReference type="FunFam" id="3.40.850.10:FF:000012">
    <property type="entry name" value="Kinesin-like protein"/>
    <property type="match status" value="1"/>
</dbReference>
<dbReference type="InterPro" id="IPR036961">
    <property type="entry name" value="Kinesin_motor_dom_sf"/>
</dbReference>
<dbReference type="Pfam" id="PF00225">
    <property type="entry name" value="Kinesin"/>
    <property type="match status" value="1"/>
</dbReference>
<dbReference type="Gene3D" id="3.40.850.10">
    <property type="entry name" value="Kinesin motor domain"/>
    <property type="match status" value="1"/>
</dbReference>
<dbReference type="InterPro" id="IPR027640">
    <property type="entry name" value="Kinesin-like_fam"/>
</dbReference>
<dbReference type="GO" id="GO:0007019">
    <property type="term" value="P:microtubule depolymerization"/>
    <property type="evidence" value="ECO:0007669"/>
    <property type="project" value="TreeGrafter"/>
</dbReference>
<evidence type="ECO:0000313" key="10">
    <source>
        <dbReference type="Proteomes" id="UP000037460"/>
    </source>
</evidence>
<evidence type="ECO:0000256" key="7">
    <source>
        <dbReference type="SAM" id="MobiDB-lite"/>
    </source>
</evidence>
<dbReference type="InterPro" id="IPR001752">
    <property type="entry name" value="Kinesin_motor_dom"/>
</dbReference>
<dbReference type="OrthoDB" id="3176171at2759"/>
<dbReference type="PRINTS" id="PR00380">
    <property type="entry name" value="KINESINHEAVY"/>
</dbReference>
<feature type="compositionally biased region" description="Basic and acidic residues" evidence="7">
    <location>
        <begin position="36"/>
        <end position="51"/>
    </location>
</feature>
<dbReference type="PANTHER" id="PTHR47971:SF20">
    <property type="entry name" value="KINESIN-LIKE PROTEIN KIF24"/>
    <property type="match status" value="1"/>
</dbReference>
<keyword evidence="2 6" id="KW-0547">Nucleotide-binding</keyword>
<sequence length="445" mass="48757">RRASEGPPPSAPSGEGGSERNGTPLAPRRRSSVGVREGEKVRKQVEEERKSRLETIKLRPEDKRWAEQNRKSGDSGLFQGMIVRFRSSLPAVAPPPPPPSESRIAVFVRARPLLEHELKAGGFGVVTAGSSEVSSSLVMHEPKTMVDLSKAMDNHTYRFDAVFGELATNEQIFVQALRPMVRALFGTRNGHGTCFAYGQTGSGKTVTMEGLGERARHPGNAAGLYRLVAEEIFRCVAEAAGHGQTLIVRAGFFEIYRGKCYDLLAKKRKFEVMEDERGQQCMVGLSWIELPTADAMLSLMARAERTTRATAQNEVSSRSHAILQIAVCEPAAQAWQDGVERCKLSLVDLAGSEWAAKAQSDDQNNRLDGAEINKSLLCLKECIRALGAGHDHVPFRGSKLTQVLKDSFVGKVSRTVMIANLSPASGSCEHSINTLRYASRVKEWQ</sequence>
<keyword evidence="10" id="KW-1185">Reference proteome</keyword>